<dbReference type="Pfam" id="PF10255">
    <property type="entry name" value="Paf67"/>
    <property type="match status" value="1"/>
</dbReference>
<dbReference type="Proteomes" id="UP000751190">
    <property type="component" value="Unassembled WGS sequence"/>
</dbReference>
<comment type="similarity">
    <text evidence="4">Belongs to the eIF-3 subunit L family.</text>
</comment>
<dbReference type="GO" id="GO:0001732">
    <property type="term" value="P:formation of cytoplasmic translation initiation complex"/>
    <property type="evidence" value="ECO:0007669"/>
    <property type="project" value="UniProtKB-UniRule"/>
</dbReference>
<dbReference type="GO" id="GO:0005852">
    <property type="term" value="C:eukaryotic translation initiation factor 3 complex"/>
    <property type="evidence" value="ECO:0007669"/>
    <property type="project" value="UniProtKB-UniRule"/>
</dbReference>
<accession>A0A8J5XQC5</accession>
<dbReference type="GO" id="GO:0033290">
    <property type="term" value="C:eukaryotic 48S preinitiation complex"/>
    <property type="evidence" value="ECO:0007669"/>
    <property type="project" value="UniProtKB-UniRule"/>
</dbReference>
<evidence type="ECO:0000256" key="2">
    <source>
        <dbReference type="ARBA" id="ARBA00022540"/>
    </source>
</evidence>
<proteinExistence type="inferred from homology"/>
<dbReference type="GO" id="GO:0016282">
    <property type="term" value="C:eukaryotic 43S preinitiation complex"/>
    <property type="evidence" value="ECO:0007669"/>
    <property type="project" value="UniProtKB-UniRule"/>
</dbReference>
<evidence type="ECO:0000256" key="3">
    <source>
        <dbReference type="ARBA" id="ARBA00022917"/>
    </source>
</evidence>
<keyword evidence="1 4" id="KW-0963">Cytoplasm</keyword>
<keyword evidence="2 4" id="KW-0396">Initiation factor</keyword>
<protein>
    <recommendedName>
        <fullName evidence="4">Eukaryotic translation initiation factor 3 subunit L</fullName>
        <shortName evidence="4">eIF3l</shortName>
    </recommendedName>
</protein>
<comment type="caution">
    <text evidence="5">The sequence shown here is derived from an EMBL/GenBank/DDBJ whole genome shotgun (WGS) entry which is preliminary data.</text>
</comment>
<evidence type="ECO:0000256" key="1">
    <source>
        <dbReference type="ARBA" id="ARBA00022490"/>
    </source>
</evidence>
<dbReference type="InterPro" id="IPR019382">
    <property type="entry name" value="eIF3l"/>
</dbReference>
<organism evidence="5 6">
    <name type="scientific">Diacronema lutheri</name>
    <name type="common">Unicellular marine alga</name>
    <name type="synonym">Monochrysis lutheri</name>
    <dbReference type="NCBI Taxonomy" id="2081491"/>
    <lineage>
        <taxon>Eukaryota</taxon>
        <taxon>Haptista</taxon>
        <taxon>Haptophyta</taxon>
        <taxon>Pavlovophyceae</taxon>
        <taxon>Pavlovales</taxon>
        <taxon>Pavlovaceae</taxon>
        <taxon>Diacronema</taxon>
    </lineage>
</organism>
<gene>
    <name evidence="5" type="ORF">KFE25_005425</name>
</gene>
<dbReference type="PANTHER" id="PTHR13242">
    <property type="entry name" value="EUKARYOTIC TRANSLATION INITIATION FACTOR 3"/>
    <property type="match status" value="1"/>
</dbReference>
<comment type="subcellular location">
    <subcellularLocation>
        <location evidence="4">Cytoplasm</location>
    </subcellularLocation>
</comment>
<dbReference type="EMBL" id="JAGTXO010000009">
    <property type="protein sequence ID" value="KAG8465855.1"/>
    <property type="molecule type" value="Genomic_DNA"/>
</dbReference>
<dbReference type="PANTHER" id="PTHR13242:SF0">
    <property type="entry name" value="EUKARYOTIC TRANSLATION INITIATION FACTOR 3 SUBUNIT L"/>
    <property type="match status" value="1"/>
</dbReference>
<dbReference type="HAMAP" id="MF_03011">
    <property type="entry name" value="eIF3l"/>
    <property type="match status" value="1"/>
</dbReference>
<sequence>MDYDEIDGSLASDLPAFHLAPSGAGESGFDATAIDADAGQSAPYGGGDGTDGSAELYVPEMIQRFVVYFHKQVRERNVTEVHFIYENTYHKLTDRFYKTSPWPPAEAIAPLVDEDPTFVMLYKELYYRHIYAKLQPTLDQRFESWENYGVIFDYLLTQPPPSAAPSTALDLPNQWLWDIVDEYIYQFQDFCRWRSRLKTKTADELDQLRENDQLYSPVTVLRTLQKVVARSGVLGALAADGSCSAAAAEHVAKVAAGGVPPKGEADGAYAASNLYRMLGYFALVGQLRVHVLLCDYRCALRCAAVIDVSKQGLFTRVTACHIAVCYYLGWAYLMSRRYVDASRALCSCLVYLQRTRAYLSRSSQFDSMQKKNEQMFGALALCLCLCPQPAVDETLVSALNDKLGDKIARMGRGDESAYEDLFSFACPKFVSPCAPDYESVSEGSPFEMYKLQLSLLLNEVRQVAQLPTVRTYLALYSAIDVRKMAAFVEATPDAFHAQLQTVKHKAHQVHWHGGEPLSGTRASSLCDLNFGICDQLVHVSLNRPVKRYSDFFIRQYKKFDELLATLQPPKAVTPCPPA</sequence>
<dbReference type="OrthoDB" id="15082at2759"/>
<evidence type="ECO:0000313" key="6">
    <source>
        <dbReference type="Proteomes" id="UP000751190"/>
    </source>
</evidence>
<comment type="function">
    <text evidence="4">Component of the eukaryotic translation initiation factor 3 (eIF-3) complex, which is involved in protein synthesis of a specialized repertoire of mRNAs and, together with other initiation factors, stimulates binding of mRNA and methionyl-tRNAi to the 40S ribosome. The eIF-3 complex specifically targets and initiates translation of a subset of mRNAs involved in cell proliferation.</text>
</comment>
<evidence type="ECO:0000256" key="4">
    <source>
        <dbReference type="HAMAP-Rule" id="MF_03011"/>
    </source>
</evidence>
<reference evidence="5" key="1">
    <citation type="submission" date="2021-05" db="EMBL/GenBank/DDBJ databases">
        <title>The genome of the haptophyte Pavlova lutheri (Diacronema luteri, Pavlovales) - a model for lipid biosynthesis in eukaryotic algae.</title>
        <authorList>
            <person name="Hulatt C.J."/>
            <person name="Posewitz M.C."/>
        </authorList>
    </citation>
    <scope>NUCLEOTIDE SEQUENCE</scope>
    <source>
        <strain evidence="5">NIVA-4/92</strain>
    </source>
</reference>
<dbReference type="AlphaFoldDB" id="A0A8J5XQC5"/>
<comment type="subunit">
    <text evidence="4">Component of the eukaryotic translation initiation factor 3 (eIF-3) complex.</text>
</comment>
<name>A0A8J5XQC5_DIALT</name>
<keyword evidence="3 4" id="KW-0648">Protein biosynthesis</keyword>
<evidence type="ECO:0000313" key="5">
    <source>
        <dbReference type="EMBL" id="KAG8465855.1"/>
    </source>
</evidence>
<keyword evidence="6" id="KW-1185">Reference proteome</keyword>
<dbReference type="OMA" id="AGWFIRN"/>
<dbReference type="GO" id="GO:0003743">
    <property type="term" value="F:translation initiation factor activity"/>
    <property type="evidence" value="ECO:0007669"/>
    <property type="project" value="UniProtKB-UniRule"/>
</dbReference>